<evidence type="ECO:0000313" key="4">
    <source>
        <dbReference type="EMBL" id="CAH2273528.1"/>
    </source>
</evidence>
<dbReference type="EMBL" id="OW240914">
    <property type="protein sequence ID" value="CAH2273528.1"/>
    <property type="molecule type" value="Genomic_DNA"/>
</dbReference>
<name>A0AAD1RLW4_PELCU</name>
<organism evidence="4 5">
    <name type="scientific">Pelobates cultripes</name>
    <name type="common">Western spadefoot toad</name>
    <dbReference type="NCBI Taxonomy" id="61616"/>
    <lineage>
        <taxon>Eukaryota</taxon>
        <taxon>Metazoa</taxon>
        <taxon>Chordata</taxon>
        <taxon>Craniata</taxon>
        <taxon>Vertebrata</taxon>
        <taxon>Euteleostomi</taxon>
        <taxon>Amphibia</taxon>
        <taxon>Batrachia</taxon>
        <taxon>Anura</taxon>
        <taxon>Pelobatoidea</taxon>
        <taxon>Pelobatidae</taxon>
        <taxon>Pelobates</taxon>
    </lineage>
</organism>
<feature type="transmembrane region" description="Helical" evidence="2">
    <location>
        <begin position="140"/>
        <end position="167"/>
    </location>
</feature>
<reference evidence="4" key="1">
    <citation type="submission" date="2022-03" db="EMBL/GenBank/DDBJ databases">
        <authorList>
            <person name="Alioto T."/>
            <person name="Alioto T."/>
            <person name="Gomez Garrido J."/>
        </authorList>
    </citation>
    <scope>NUCLEOTIDE SEQUENCE</scope>
</reference>
<dbReference type="Gene3D" id="3.10.100.10">
    <property type="entry name" value="Mannose-Binding Protein A, subunit A"/>
    <property type="match status" value="1"/>
</dbReference>
<evidence type="ECO:0000313" key="5">
    <source>
        <dbReference type="Proteomes" id="UP001295444"/>
    </source>
</evidence>
<dbReference type="InterPro" id="IPR016187">
    <property type="entry name" value="CTDL_fold"/>
</dbReference>
<dbReference type="SMART" id="SM00034">
    <property type="entry name" value="CLECT"/>
    <property type="match status" value="1"/>
</dbReference>
<keyword evidence="2" id="KW-1133">Transmembrane helix</keyword>
<sequence>MEPAGPWTVFELEEEIHWRLQDLLALQDGAISDPGRAGPGKANQPTQRITILSTDRTGCALIDAFSLVSLFFPQNIDNHGAGEVKPLASTENKEYTDLFTNRELPALPVDENGDVETAASNGNLTLKCGSFIWRKDKLGWLVFAFGIFFVLMFILWLILVIVVVKYYSRISVEILDVKKNNNETMQKVFQLQIQQENILAEMQTACNNTVSQVLQSHTNLLSEIQKISNIDRTFTPCPSSWTCIGKYAYHFSTEPLNLEAAKADCISRQSQVLILTDKTEMDALKFMMTGKSYWIGLIRNYMSWKWVDETSPSFTSWSQNEPNNAGGRENCVEIKSGLWNDIDCTIKNNFVCKKM</sequence>
<dbReference type="InterPro" id="IPR050111">
    <property type="entry name" value="C-type_lectin/snaclec_domain"/>
</dbReference>
<accession>A0AAD1RLW4</accession>
<feature type="domain" description="C-type lectin" evidence="3">
    <location>
        <begin position="244"/>
        <end position="353"/>
    </location>
</feature>
<evidence type="ECO:0000256" key="1">
    <source>
        <dbReference type="ARBA" id="ARBA00023157"/>
    </source>
</evidence>
<keyword evidence="2" id="KW-0472">Membrane</keyword>
<dbReference type="Pfam" id="PF00059">
    <property type="entry name" value="Lectin_C"/>
    <property type="match status" value="1"/>
</dbReference>
<dbReference type="SUPFAM" id="SSF56436">
    <property type="entry name" value="C-type lectin-like"/>
    <property type="match status" value="1"/>
</dbReference>
<dbReference type="AlphaFoldDB" id="A0AAD1RLW4"/>
<gene>
    <name evidence="4" type="ORF">PECUL_23A041427</name>
</gene>
<dbReference type="Proteomes" id="UP001295444">
    <property type="component" value="Chromosome 03"/>
</dbReference>
<proteinExistence type="predicted"/>
<evidence type="ECO:0000256" key="2">
    <source>
        <dbReference type="SAM" id="Phobius"/>
    </source>
</evidence>
<keyword evidence="2" id="KW-0812">Transmembrane</keyword>
<dbReference type="InterPro" id="IPR001304">
    <property type="entry name" value="C-type_lectin-like"/>
</dbReference>
<keyword evidence="5" id="KW-1185">Reference proteome</keyword>
<dbReference type="PANTHER" id="PTHR22803">
    <property type="entry name" value="MANNOSE, PHOSPHOLIPASE, LECTIN RECEPTOR RELATED"/>
    <property type="match status" value="1"/>
</dbReference>
<dbReference type="PROSITE" id="PS50041">
    <property type="entry name" value="C_TYPE_LECTIN_2"/>
    <property type="match status" value="1"/>
</dbReference>
<dbReference type="InterPro" id="IPR016186">
    <property type="entry name" value="C-type_lectin-like/link_sf"/>
</dbReference>
<keyword evidence="1" id="KW-1015">Disulfide bond</keyword>
<protein>
    <recommendedName>
        <fullName evidence="3">C-type lectin domain-containing protein</fullName>
    </recommendedName>
</protein>
<evidence type="ECO:0000259" key="3">
    <source>
        <dbReference type="PROSITE" id="PS50041"/>
    </source>
</evidence>
<dbReference type="PROSITE" id="PS00615">
    <property type="entry name" value="C_TYPE_LECTIN_1"/>
    <property type="match status" value="1"/>
</dbReference>
<dbReference type="InterPro" id="IPR018378">
    <property type="entry name" value="C-type_lectin_CS"/>
</dbReference>